<dbReference type="PANTHER" id="PTHR32089:SF119">
    <property type="entry name" value="METHYL-ACCEPTING CHEMOTAXIS PROTEIN CTPL"/>
    <property type="match status" value="1"/>
</dbReference>
<dbReference type="Gene3D" id="3.30.450.20">
    <property type="entry name" value="PAS domain"/>
    <property type="match status" value="1"/>
</dbReference>
<dbReference type="SMART" id="SM01049">
    <property type="entry name" value="Cache_2"/>
    <property type="match status" value="1"/>
</dbReference>
<gene>
    <name evidence="13" type="ordered locus">Spiaf_2579</name>
</gene>
<comment type="similarity">
    <text evidence="7">Belongs to the methyl-accepting chemotaxis (MCP) protein family.</text>
</comment>
<dbReference type="Gene3D" id="1.10.287.950">
    <property type="entry name" value="Methyl-accepting chemotaxis protein"/>
    <property type="match status" value="1"/>
</dbReference>
<evidence type="ECO:0000313" key="14">
    <source>
        <dbReference type="Proteomes" id="UP000007383"/>
    </source>
</evidence>
<dbReference type="SMART" id="SM00304">
    <property type="entry name" value="HAMP"/>
    <property type="match status" value="1"/>
</dbReference>
<dbReference type="eggNOG" id="COG0840">
    <property type="taxonomic scope" value="Bacteria"/>
</dbReference>
<keyword evidence="3 10" id="KW-0812">Transmembrane</keyword>
<sequence length="649" mass="69264">MTKSISRRIAGGIGVVSVLVAVVTVVAAVALMVASNAGTRGLMDEMLRESFDRMIRFQVETAYTMLEEIHQSEQDGLLTEQQAFAMAETLLREIRYALADDDTADGYFWADTSDGTNVVLYGREDVEGFNRNDLQDAVGNYLIQDIRAAAMQGGGFTDYYFPKLGEDVPLPKRGYSMYFEPYDLVIGTGAYTDDIDAIMASAAAEQRAQQLQATMILLLLGGGGAGGIVLLMLVTTRSISKPLNTAIRLLQAAGEGQGDLTQRLPASRLTEISRLADSFNRFSEVLERLVLQIRTTTNTLSDSGESLAANSAQMSSAVNQMTAGIESVHTLISTQTEQVSGAAETTRGMDGHIQNLLQEIEHQAATVTESSASIEEMIGNIQSVARNVEKNDDNVQQLVAAADDGRTKLGNVNTGIGAVVEKSESLLEANRVIASVAAQTNLLAMNAAIEAAHAGEYGAGFSVVADEIRSLATKASEQSKQTGASLKAIKEVIDSVAASSGEAEHSFQHMGELVQTVSRLGGEIRLAMEEQNSAGQQVLQALEEMNGLMTNVRTGAEEIRSGSSSLYESMQQLADLSSQVKSSMDEMSVGIREMGNAVGMVSELSGSNQDIVERLAGQVRRFTVSEAAESLDSSAISSDQPTEDSRAAE</sequence>
<dbReference type="AlphaFoldDB" id="H9UM66"/>
<evidence type="ECO:0000256" key="10">
    <source>
        <dbReference type="SAM" id="Phobius"/>
    </source>
</evidence>
<dbReference type="Gene3D" id="6.10.340.10">
    <property type="match status" value="1"/>
</dbReference>
<dbReference type="GO" id="GO:0007165">
    <property type="term" value="P:signal transduction"/>
    <property type="evidence" value="ECO:0007669"/>
    <property type="project" value="UniProtKB-KW"/>
</dbReference>
<dbReference type="Pfam" id="PF17200">
    <property type="entry name" value="sCache_2"/>
    <property type="match status" value="1"/>
</dbReference>
<keyword evidence="14" id="KW-1185">Reference proteome</keyword>
<name>H9UM66_SPIAZ</name>
<evidence type="ECO:0000256" key="7">
    <source>
        <dbReference type="ARBA" id="ARBA00029447"/>
    </source>
</evidence>
<proteinExistence type="inferred from homology"/>
<evidence type="ECO:0000256" key="6">
    <source>
        <dbReference type="ARBA" id="ARBA00023224"/>
    </source>
</evidence>
<dbReference type="PROSITE" id="PS50111">
    <property type="entry name" value="CHEMOTAXIS_TRANSDUC_2"/>
    <property type="match status" value="1"/>
</dbReference>
<protein>
    <submittedName>
        <fullName evidence="13">Methyl-accepting chemotaxis protein</fullName>
    </submittedName>
</protein>
<evidence type="ECO:0000256" key="8">
    <source>
        <dbReference type="PROSITE-ProRule" id="PRU00284"/>
    </source>
</evidence>
<dbReference type="OrthoDB" id="2489132at2"/>
<dbReference type="SUPFAM" id="SSF58104">
    <property type="entry name" value="Methyl-accepting chemotaxis protein (MCP) signaling domain"/>
    <property type="match status" value="1"/>
</dbReference>
<feature type="domain" description="Methyl-accepting transducer" evidence="11">
    <location>
        <begin position="338"/>
        <end position="560"/>
    </location>
</feature>
<keyword evidence="6 8" id="KW-0807">Transducer</keyword>
<feature type="domain" description="HAMP" evidence="12">
    <location>
        <begin position="237"/>
        <end position="291"/>
    </location>
</feature>
<accession>H9UM66</accession>
<evidence type="ECO:0000259" key="11">
    <source>
        <dbReference type="PROSITE" id="PS50111"/>
    </source>
</evidence>
<reference evidence="14" key="1">
    <citation type="journal article" date="2013" name="Stand. Genomic Sci.">
        <title>Complete genome sequence of the halophilic bacterium Spirochaeta africana type strain (Z-7692(T)) from the alkaline Lake Magadi in the East African Rift.</title>
        <authorList>
            <person name="Liolos K."/>
            <person name="Abt B."/>
            <person name="Scheuner C."/>
            <person name="Teshima H."/>
            <person name="Held B."/>
            <person name="Lapidus A."/>
            <person name="Nolan M."/>
            <person name="Lucas S."/>
            <person name="Deshpande S."/>
            <person name="Cheng J.F."/>
            <person name="Tapia R."/>
            <person name="Goodwin L.A."/>
            <person name="Pitluck S."/>
            <person name="Pagani I."/>
            <person name="Ivanova N."/>
            <person name="Mavromatis K."/>
            <person name="Mikhailova N."/>
            <person name="Huntemann M."/>
            <person name="Pati A."/>
            <person name="Chen A."/>
            <person name="Palaniappan K."/>
            <person name="Land M."/>
            <person name="Rohde M."/>
            <person name="Tindall B.J."/>
            <person name="Detter J.C."/>
            <person name="Goker M."/>
            <person name="Bristow J."/>
            <person name="Eisen J.A."/>
            <person name="Markowitz V."/>
            <person name="Hugenholtz P."/>
            <person name="Woyke T."/>
            <person name="Klenk H.P."/>
            <person name="Kyrpides N.C."/>
        </authorList>
    </citation>
    <scope>NUCLEOTIDE SEQUENCE</scope>
    <source>
        <strain evidence="14">ATCC 700263 / DSM 8902 / Z-7692</strain>
    </source>
</reference>
<dbReference type="eggNOG" id="COG4564">
    <property type="taxonomic scope" value="Bacteria"/>
</dbReference>
<keyword evidence="5 10" id="KW-0472">Membrane</keyword>
<evidence type="ECO:0000256" key="3">
    <source>
        <dbReference type="ARBA" id="ARBA00022692"/>
    </source>
</evidence>
<evidence type="ECO:0000259" key="12">
    <source>
        <dbReference type="PROSITE" id="PS50885"/>
    </source>
</evidence>
<dbReference type="EMBL" id="CP003282">
    <property type="protein sequence ID" value="AFG38609.1"/>
    <property type="molecule type" value="Genomic_DNA"/>
</dbReference>
<dbReference type="PANTHER" id="PTHR32089">
    <property type="entry name" value="METHYL-ACCEPTING CHEMOTAXIS PROTEIN MCPB"/>
    <property type="match status" value="1"/>
</dbReference>
<dbReference type="Pfam" id="PF00672">
    <property type="entry name" value="HAMP"/>
    <property type="match status" value="1"/>
</dbReference>
<dbReference type="CDD" id="cd06225">
    <property type="entry name" value="HAMP"/>
    <property type="match status" value="1"/>
</dbReference>
<dbReference type="Proteomes" id="UP000007383">
    <property type="component" value="Chromosome"/>
</dbReference>
<evidence type="ECO:0000313" key="13">
    <source>
        <dbReference type="EMBL" id="AFG38609.1"/>
    </source>
</evidence>
<evidence type="ECO:0000256" key="2">
    <source>
        <dbReference type="ARBA" id="ARBA00022475"/>
    </source>
</evidence>
<organism evidence="13 14">
    <name type="scientific">Spirochaeta africana (strain ATCC 700263 / DSM 8902 / Z-7692)</name>
    <dbReference type="NCBI Taxonomy" id="889378"/>
    <lineage>
        <taxon>Bacteria</taxon>
        <taxon>Pseudomonadati</taxon>
        <taxon>Spirochaetota</taxon>
        <taxon>Spirochaetia</taxon>
        <taxon>Spirochaetales</taxon>
        <taxon>Spirochaetaceae</taxon>
        <taxon>Spirochaeta</taxon>
    </lineage>
</organism>
<evidence type="ECO:0000256" key="4">
    <source>
        <dbReference type="ARBA" id="ARBA00022989"/>
    </source>
</evidence>
<comment type="subcellular location">
    <subcellularLocation>
        <location evidence="1">Cell membrane</location>
        <topology evidence="1">Multi-pass membrane protein</topology>
    </subcellularLocation>
</comment>
<dbReference type="Pfam" id="PF00015">
    <property type="entry name" value="MCPsignal"/>
    <property type="match status" value="1"/>
</dbReference>
<feature type="compositionally biased region" description="Polar residues" evidence="9">
    <location>
        <begin position="631"/>
        <end position="640"/>
    </location>
</feature>
<dbReference type="InterPro" id="IPR004089">
    <property type="entry name" value="MCPsignal_dom"/>
</dbReference>
<evidence type="ECO:0000256" key="5">
    <source>
        <dbReference type="ARBA" id="ARBA00023136"/>
    </source>
</evidence>
<dbReference type="RefSeq" id="WP_014456591.1">
    <property type="nucleotide sequence ID" value="NC_017098.1"/>
</dbReference>
<feature type="region of interest" description="Disordered" evidence="9">
    <location>
        <begin position="627"/>
        <end position="649"/>
    </location>
</feature>
<keyword evidence="4 10" id="KW-1133">Transmembrane helix</keyword>
<dbReference type="GO" id="GO:0005886">
    <property type="term" value="C:plasma membrane"/>
    <property type="evidence" value="ECO:0007669"/>
    <property type="project" value="UniProtKB-SubCell"/>
</dbReference>
<dbReference type="SMART" id="SM00283">
    <property type="entry name" value="MA"/>
    <property type="match status" value="1"/>
</dbReference>
<keyword evidence="2" id="KW-1003">Cell membrane</keyword>
<dbReference type="InterPro" id="IPR003660">
    <property type="entry name" value="HAMP_dom"/>
</dbReference>
<dbReference type="HOGENOM" id="CLU_000445_107_21_12"/>
<dbReference type="STRING" id="889378.Spiaf_2579"/>
<dbReference type="PROSITE" id="PS50885">
    <property type="entry name" value="HAMP"/>
    <property type="match status" value="1"/>
</dbReference>
<feature type="transmembrane region" description="Helical" evidence="10">
    <location>
        <begin position="12"/>
        <end position="34"/>
    </location>
</feature>
<evidence type="ECO:0000256" key="9">
    <source>
        <dbReference type="SAM" id="MobiDB-lite"/>
    </source>
</evidence>
<dbReference type="InterPro" id="IPR033480">
    <property type="entry name" value="sCache_2"/>
</dbReference>
<dbReference type="KEGG" id="sfc:Spiaf_2579"/>
<dbReference type="PATRIC" id="fig|889378.3.peg.2555"/>
<evidence type="ECO:0000256" key="1">
    <source>
        <dbReference type="ARBA" id="ARBA00004651"/>
    </source>
</evidence>